<proteinExistence type="predicted"/>
<feature type="non-terminal residue" evidence="2">
    <location>
        <position position="48"/>
    </location>
</feature>
<dbReference type="InterPro" id="IPR007312">
    <property type="entry name" value="Phosphoesterase"/>
</dbReference>
<evidence type="ECO:0000313" key="2">
    <source>
        <dbReference type="EMBL" id="EQD37773.1"/>
    </source>
</evidence>
<name>T0YXI3_9ZZZZ</name>
<dbReference type="AlphaFoldDB" id="T0YXI3"/>
<accession>T0YXI3</accession>
<reference evidence="2" key="1">
    <citation type="submission" date="2013-08" db="EMBL/GenBank/DDBJ databases">
        <authorList>
            <person name="Mendez C."/>
            <person name="Richter M."/>
            <person name="Ferrer M."/>
            <person name="Sanchez J."/>
        </authorList>
    </citation>
    <scope>NUCLEOTIDE SEQUENCE</scope>
</reference>
<sequence>MTLLCVWAEPVKAEEPVSPPTLTPIRHLVILYDENISFDHYFGAYPKA</sequence>
<gene>
    <name evidence="2" type="ORF">B1A_17407</name>
</gene>
<dbReference type="EC" id="3.1.-.-" evidence="2"/>
<organism evidence="2">
    <name type="scientific">mine drainage metagenome</name>
    <dbReference type="NCBI Taxonomy" id="410659"/>
    <lineage>
        <taxon>unclassified sequences</taxon>
        <taxon>metagenomes</taxon>
        <taxon>ecological metagenomes</taxon>
    </lineage>
</organism>
<dbReference type="InterPro" id="IPR017850">
    <property type="entry name" value="Alkaline_phosphatase_core_sf"/>
</dbReference>
<dbReference type="GO" id="GO:0016788">
    <property type="term" value="F:hydrolase activity, acting on ester bonds"/>
    <property type="evidence" value="ECO:0007669"/>
    <property type="project" value="InterPro"/>
</dbReference>
<reference evidence="2" key="2">
    <citation type="journal article" date="2014" name="ISME J.">
        <title>Microbial stratification in low pH oxic and suboxic macroscopic growths along an acid mine drainage.</title>
        <authorList>
            <person name="Mendez-Garcia C."/>
            <person name="Mesa V."/>
            <person name="Sprenger R.R."/>
            <person name="Richter M."/>
            <person name="Diez M.S."/>
            <person name="Solano J."/>
            <person name="Bargiela R."/>
            <person name="Golyshina O.V."/>
            <person name="Manteca A."/>
            <person name="Ramos J.L."/>
            <person name="Gallego J.R."/>
            <person name="Llorente I."/>
            <person name="Martins Dos Santos V.A."/>
            <person name="Jensen O.N."/>
            <person name="Pelaez A.I."/>
            <person name="Sanchez J."/>
            <person name="Ferrer M."/>
        </authorList>
    </citation>
    <scope>NUCLEOTIDE SEQUENCE</scope>
</reference>
<keyword evidence="1 2" id="KW-0378">Hydrolase</keyword>
<dbReference type="Pfam" id="PF04185">
    <property type="entry name" value="Phosphoesterase"/>
    <property type="match status" value="1"/>
</dbReference>
<protein>
    <submittedName>
        <fullName evidence="2">Phosphoesterase domain protein</fullName>
        <ecNumber evidence="2">3.1.-.-</ecNumber>
    </submittedName>
</protein>
<evidence type="ECO:0000256" key="1">
    <source>
        <dbReference type="ARBA" id="ARBA00022801"/>
    </source>
</evidence>
<dbReference type="EMBL" id="AUZX01012800">
    <property type="protein sequence ID" value="EQD37773.1"/>
    <property type="molecule type" value="Genomic_DNA"/>
</dbReference>
<comment type="caution">
    <text evidence="2">The sequence shown here is derived from an EMBL/GenBank/DDBJ whole genome shotgun (WGS) entry which is preliminary data.</text>
</comment>
<dbReference type="Gene3D" id="3.40.720.10">
    <property type="entry name" value="Alkaline Phosphatase, subunit A"/>
    <property type="match status" value="1"/>
</dbReference>